<keyword evidence="3" id="KW-1185">Reference proteome</keyword>
<evidence type="ECO:0000256" key="1">
    <source>
        <dbReference type="SAM" id="MobiDB-lite"/>
    </source>
</evidence>
<protein>
    <submittedName>
        <fullName evidence="2">Uncharacterized protein</fullName>
    </submittedName>
</protein>
<dbReference type="Proteomes" id="UP000799324">
    <property type="component" value="Unassembled WGS sequence"/>
</dbReference>
<name>A0A6A6T6L7_9PLEO</name>
<proteinExistence type="predicted"/>
<reference evidence="2" key="1">
    <citation type="journal article" date="2020" name="Stud. Mycol.">
        <title>101 Dothideomycetes genomes: a test case for predicting lifestyles and emergence of pathogens.</title>
        <authorList>
            <person name="Haridas S."/>
            <person name="Albert R."/>
            <person name="Binder M."/>
            <person name="Bloem J."/>
            <person name="Labutti K."/>
            <person name="Salamov A."/>
            <person name="Andreopoulos B."/>
            <person name="Baker S."/>
            <person name="Barry K."/>
            <person name="Bills G."/>
            <person name="Bluhm B."/>
            <person name="Cannon C."/>
            <person name="Castanera R."/>
            <person name="Culley D."/>
            <person name="Daum C."/>
            <person name="Ezra D."/>
            <person name="Gonzalez J."/>
            <person name="Henrissat B."/>
            <person name="Kuo A."/>
            <person name="Liang C."/>
            <person name="Lipzen A."/>
            <person name="Lutzoni F."/>
            <person name="Magnuson J."/>
            <person name="Mondo S."/>
            <person name="Nolan M."/>
            <person name="Ohm R."/>
            <person name="Pangilinan J."/>
            <person name="Park H.-J."/>
            <person name="Ramirez L."/>
            <person name="Alfaro M."/>
            <person name="Sun H."/>
            <person name="Tritt A."/>
            <person name="Yoshinaga Y."/>
            <person name="Zwiers L.-H."/>
            <person name="Turgeon B."/>
            <person name="Goodwin S."/>
            <person name="Spatafora J."/>
            <person name="Crous P."/>
            <person name="Grigoriev I."/>
        </authorList>
    </citation>
    <scope>NUCLEOTIDE SEQUENCE</scope>
    <source>
        <strain evidence="2">CBS 122681</strain>
    </source>
</reference>
<organism evidence="2 3">
    <name type="scientific">Lophiostoma macrostomum CBS 122681</name>
    <dbReference type="NCBI Taxonomy" id="1314788"/>
    <lineage>
        <taxon>Eukaryota</taxon>
        <taxon>Fungi</taxon>
        <taxon>Dikarya</taxon>
        <taxon>Ascomycota</taxon>
        <taxon>Pezizomycotina</taxon>
        <taxon>Dothideomycetes</taxon>
        <taxon>Pleosporomycetidae</taxon>
        <taxon>Pleosporales</taxon>
        <taxon>Lophiostomataceae</taxon>
        <taxon>Lophiostoma</taxon>
    </lineage>
</organism>
<evidence type="ECO:0000313" key="2">
    <source>
        <dbReference type="EMBL" id="KAF2654194.1"/>
    </source>
</evidence>
<evidence type="ECO:0000313" key="3">
    <source>
        <dbReference type="Proteomes" id="UP000799324"/>
    </source>
</evidence>
<feature type="region of interest" description="Disordered" evidence="1">
    <location>
        <begin position="489"/>
        <end position="527"/>
    </location>
</feature>
<accession>A0A6A6T6L7</accession>
<gene>
    <name evidence="2" type="ORF">K491DRAFT_717366</name>
</gene>
<dbReference type="OrthoDB" id="5150738at2759"/>
<feature type="region of interest" description="Disordered" evidence="1">
    <location>
        <begin position="599"/>
        <end position="633"/>
    </location>
</feature>
<dbReference type="EMBL" id="MU004368">
    <property type="protein sequence ID" value="KAF2654194.1"/>
    <property type="molecule type" value="Genomic_DNA"/>
</dbReference>
<dbReference type="AlphaFoldDB" id="A0A6A6T6L7"/>
<sequence length="957" mass="105990">MINLPVEYDFDFERIRFAKTKNGEDIWVSFKHGIGRHKPRMQLFWLESPFRKVHASEEVIGKVKGSVLVPLGANRPLTCHDDWQLTAEHSSTNGISDLTFEWIINGLNVKLKSGRDHLVLPGVWDDMANNIENLNPHVGDTFGITTVDSSRYGEWTLTAPITFSFSAFFPGIQVTKSIPMSGIYDIIKNSEGSHTNVLVPLLRRRTQNLVLITSEDLREHYTDDTNMTDSLLGFFSLLMSWVNTGTKLRNDGGPKQLIHIMPRTDFAKLYDLYGKDDEGSSGGNDLAEKKGISDVAHATFKWAKDTPVKNVFNRYIGTSVPGPNEKCTGEEIERRPGAVDTSVDWITKGSDIEKRELDVESWVRNIEQNGYDLLAIMDTLVWDGQIGGFGDRTEGPLSDDTPEDELPLYEIRDLSPTNDNRDGVKKCLINIEKQLKAYLEPSSQGVGRRALFCKVSDSTDSRCEGIQVPNPQGKCEDCGRGFKPNAGNKMCVPENPGEDERKKGKCKDKDFILDPAQGGQDENTENPLCTYDDEIKCKAKEQSAVTRSPKNIVQPKDADIYEPQCGKNNDPNFKCKADDTYHHKAIDDDDNIKHSCRATRDAKNKQRNKYNDRVNSAKEEKEKTKEQRKMKDGNKAGVDAWAMPADDLNGMMELWPDTNDLKDAEPVWIADYKTAVTPPPTIPVDNVSVAGGFGGWLIGIGNAISRAIAPISKVAGSSSRVFTSLRSGLQPKAAQAAVQGAKVSQMVQKILKDERFLQCLSATPALVGDAIAKTVSIASTPRNGTQHGNSTWHGDAPLYMNNTRRQATGIIAIEVAHGHISFNESATYYDPKIPPPDFDGRQIVVSGMIDTFNIITNSDGVQPFAATYPDKIRRPGRLDYENCQQLPDPFLKTLTGVGVEGGCFGWYSDVDCKTDSFLFAMTNRSDNQLDGGDNDATQAIWCTFDDLCKGAPGPPDH</sequence>
<feature type="compositionally biased region" description="Basic and acidic residues" evidence="1">
    <location>
        <begin position="498"/>
        <end position="512"/>
    </location>
</feature>